<name>A0ABY8LFM9_9RHOB</name>
<evidence type="ECO:0000313" key="4">
    <source>
        <dbReference type="Proteomes" id="UP001243420"/>
    </source>
</evidence>
<reference evidence="3 4" key="1">
    <citation type="submission" date="2023-04" db="EMBL/GenBank/DDBJ databases">
        <title>Jannaschia ovalis sp. nov., a marine bacterium isolated from sea tidal flat.</title>
        <authorList>
            <person name="Kwon D.Y."/>
            <person name="Kim J.-J."/>
        </authorList>
    </citation>
    <scope>NUCLEOTIDE SEQUENCE [LARGE SCALE GENOMIC DNA]</scope>
    <source>
        <strain evidence="3 4">GRR-S6-38</strain>
    </source>
</reference>
<dbReference type="Pfam" id="PF12975">
    <property type="entry name" value="DUF3859"/>
    <property type="match status" value="1"/>
</dbReference>
<feature type="signal peptide" evidence="1">
    <location>
        <begin position="1"/>
        <end position="21"/>
    </location>
</feature>
<dbReference type="RefSeq" id="WP_279965990.1">
    <property type="nucleotide sequence ID" value="NZ_CP122537.1"/>
</dbReference>
<dbReference type="Gene3D" id="2.60.40.2390">
    <property type="match status" value="1"/>
</dbReference>
<evidence type="ECO:0000256" key="1">
    <source>
        <dbReference type="SAM" id="SignalP"/>
    </source>
</evidence>
<evidence type="ECO:0000313" key="3">
    <source>
        <dbReference type="EMBL" id="WGH79203.1"/>
    </source>
</evidence>
<organism evidence="3 4">
    <name type="scientific">Jannaschia ovalis</name>
    <dbReference type="NCBI Taxonomy" id="3038773"/>
    <lineage>
        <taxon>Bacteria</taxon>
        <taxon>Pseudomonadati</taxon>
        <taxon>Pseudomonadota</taxon>
        <taxon>Alphaproteobacteria</taxon>
        <taxon>Rhodobacterales</taxon>
        <taxon>Roseobacteraceae</taxon>
        <taxon>Jannaschia</taxon>
    </lineage>
</organism>
<proteinExistence type="predicted"/>
<evidence type="ECO:0000259" key="2">
    <source>
        <dbReference type="Pfam" id="PF12975"/>
    </source>
</evidence>
<keyword evidence="1" id="KW-0732">Signal</keyword>
<feature type="domain" description="DUF3859" evidence="2">
    <location>
        <begin position="25"/>
        <end position="154"/>
    </location>
</feature>
<sequence length="172" mass="18466">MRHRLIGLAAGLVLLAGPAAAQVRLLEAGIICPRISTGELVEAPGTEAGHIRRIEEGLGFDLAARTVPTMDNLSFGFRTALKDGAPATDVTIVVTHPPMGPRGVTREEWPDTLFPGQTNLNLFTFELDYEKVPGPWTFAVEVAGRPVVSVPFEVTREGARGPVEAACFQFMS</sequence>
<protein>
    <submittedName>
        <fullName evidence="3">DUF3859 domain-containing protein</fullName>
    </submittedName>
</protein>
<feature type="chain" id="PRO_5045426723" evidence="1">
    <location>
        <begin position="22"/>
        <end position="172"/>
    </location>
</feature>
<dbReference type="InterPro" id="IPR024331">
    <property type="entry name" value="DUF3859"/>
</dbReference>
<dbReference type="EMBL" id="CP122537">
    <property type="protein sequence ID" value="WGH79203.1"/>
    <property type="molecule type" value="Genomic_DNA"/>
</dbReference>
<gene>
    <name evidence="3" type="ORF">P8627_02770</name>
</gene>
<dbReference type="Proteomes" id="UP001243420">
    <property type="component" value="Chromosome"/>
</dbReference>
<keyword evidence="4" id="KW-1185">Reference proteome</keyword>
<accession>A0ABY8LFM9</accession>